<name>A0A1H3NE66_9PSEU</name>
<dbReference type="RefSeq" id="WP_245761502.1">
    <property type="nucleotide sequence ID" value="NZ_FNOK01000037.1"/>
</dbReference>
<proteinExistence type="predicted"/>
<evidence type="ECO:0008006" key="3">
    <source>
        <dbReference type="Google" id="ProtNLM"/>
    </source>
</evidence>
<dbReference type="AlphaFoldDB" id="A0A1H3NE66"/>
<organism evidence="1 2">
    <name type="scientific">Saccharopolyspora shandongensis</name>
    <dbReference type="NCBI Taxonomy" id="418495"/>
    <lineage>
        <taxon>Bacteria</taxon>
        <taxon>Bacillati</taxon>
        <taxon>Actinomycetota</taxon>
        <taxon>Actinomycetes</taxon>
        <taxon>Pseudonocardiales</taxon>
        <taxon>Pseudonocardiaceae</taxon>
        <taxon>Saccharopolyspora</taxon>
    </lineage>
</organism>
<evidence type="ECO:0000313" key="1">
    <source>
        <dbReference type="EMBL" id="SDY87138.1"/>
    </source>
</evidence>
<accession>A0A1H3NE66</accession>
<dbReference type="STRING" id="418495.SAMN05216215_103782"/>
<keyword evidence="2" id="KW-1185">Reference proteome</keyword>
<dbReference type="EMBL" id="FNOK01000037">
    <property type="protein sequence ID" value="SDY87138.1"/>
    <property type="molecule type" value="Genomic_DNA"/>
</dbReference>
<sequence>MTKSDREIMEILEAFDLTRCAHSAAELAGVDEKTVKRYVAIRDVGKDPLVRTRRARSIDPFLGKIEELVDKSQGRVRADVAHQRLVAMGFTGTDRTTRRAVAEAKAAWKAGHRRKYRPWLPEPGMWCQFDWGEGPRVGGRRTQLFCAWLSWSRYRVVIANWDQTLALWCLVWTRCCADSVARQRIC</sequence>
<dbReference type="Proteomes" id="UP000199529">
    <property type="component" value="Unassembled WGS sequence"/>
</dbReference>
<gene>
    <name evidence="1" type="ORF">SAMN05216215_103782</name>
</gene>
<reference evidence="2" key="1">
    <citation type="submission" date="2016-10" db="EMBL/GenBank/DDBJ databases">
        <authorList>
            <person name="Varghese N."/>
            <person name="Submissions S."/>
        </authorList>
    </citation>
    <scope>NUCLEOTIDE SEQUENCE [LARGE SCALE GENOMIC DNA]</scope>
    <source>
        <strain evidence="2">CGMCC 4.3530</strain>
    </source>
</reference>
<evidence type="ECO:0000313" key="2">
    <source>
        <dbReference type="Proteomes" id="UP000199529"/>
    </source>
</evidence>
<protein>
    <recommendedName>
        <fullName evidence="3">Transposase</fullName>
    </recommendedName>
</protein>